<evidence type="ECO:0000259" key="1">
    <source>
        <dbReference type="PROSITE" id="PS50943"/>
    </source>
</evidence>
<dbReference type="InterPro" id="IPR010982">
    <property type="entry name" value="Lambda_DNA-bd_dom_sf"/>
</dbReference>
<dbReference type="CDD" id="cd00093">
    <property type="entry name" value="HTH_XRE"/>
    <property type="match status" value="1"/>
</dbReference>
<dbReference type="AlphaFoldDB" id="A0A0V8E4G2"/>
<name>A0A0V8E4G2_LACLL</name>
<dbReference type="SMART" id="SM00530">
    <property type="entry name" value="HTH_XRE"/>
    <property type="match status" value="1"/>
</dbReference>
<dbReference type="SUPFAM" id="SSF47413">
    <property type="entry name" value="lambda repressor-like DNA-binding domains"/>
    <property type="match status" value="1"/>
</dbReference>
<evidence type="ECO:0000313" key="3">
    <source>
        <dbReference type="Proteomes" id="UP000053612"/>
    </source>
</evidence>
<accession>A0A0V8E4G2</accession>
<dbReference type="Proteomes" id="UP000053612">
    <property type="component" value="Unassembled WGS sequence"/>
</dbReference>
<dbReference type="InterPro" id="IPR001387">
    <property type="entry name" value="Cro/C1-type_HTH"/>
</dbReference>
<comment type="caution">
    <text evidence="2">The sequence shown here is derived from an EMBL/GenBank/DDBJ whole genome shotgun (WGS) entry which is preliminary data.</text>
</comment>
<feature type="domain" description="HTH cro/C1-type" evidence="1">
    <location>
        <begin position="9"/>
        <end position="63"/>
    </location>
</feature>
<evidence type="ECO:0000313" key="2">
    <source>
        <dbReference type="EMBL" id="KSU20702.1"/>
    </source>
</evidence>
<dbReference type="Gene3D" id="1.10.260.40">
    <property type="entry name" value="lambda repressor-like DNA-binding domains"/>
    <property type="match status" value="1"/>
</dbReference>
<dbReference type="PATRIC" id="fig|1360.109.peg.2181"/>
<gene>
    <name evidence="2" type="ORF">LMG9449_0570</name>
</gene>
<dbReference type="Pfam" id="PF12844">
    <property type="entry name" value="HTH_19"/>
    <property type="match status" value="1"/>
</dbReference>
<proteinExistence type="predicted"/>
<dbReference type="GO" id="GO:0003677">
    <property type="term" value="F:DNA binding"/>
    <property type="evidence" value="ECO:0007669"/>
    <property type="project" value="InterPro"/>
</dbReference>
<reference evidence="3" key="1">
    <citation type="submission" date="2015-10" db="EMBL/GenBank/DDBJ databases">
        <title>Draft Genome Sequences of 11 Lactococcus lactis subspecies cremoris strains.</title>
        <authorList>
            <person name="Wels M."/>
            <person name="Backus L."/>
            <person name="Boekhorst J."/>
            <person name="Dijkstra A."/>
            <person name="Beerthuizen M."/>
            <person name="Kelly W."/>
            <person name="Siezen R."/>
            <person name="Bachmann H."/>
            <person name="Van Hijum S."/>
        </authorList>
    </citation>
    <scope>NUCLEOTIDE SEQUENCE [LARGE SCALE GENOMIC DNA]</scope>
    <source>
        <strain evidence="3">LMG9449</strain>
    </source>
</reference>
<dbReference type="RefSeq" id="WP_058224629.1">
    <property type="nucleotide sequence ID" value="NZ_LKLS01000061.1"/>
</dbReference>
<sequence length="83" mass="10005">MKFTSRYTLKDLRELNRLSLKQVARKVKLNRERIAELEQDSSFITIDEMFRFSKFYDLSIKYIFIGEQVDFDRKLNEYLGGTP</sequence>
<protein>
    <submittedName>
        <fullName evidence="2">Prophage ps1 protein 11</fullName>
    </submittedName>
</protein>
<dbReference type="EMBL" id="LKLS01000061">
    <property type="protein sequence ID" value="KSU20702.1"/>
    <property type="molecule type" value="Genomic_DNA"/>
</dbReference>
<organism evidence="2 3">
    <name type="scientific">Lactococcus lactis subsp. lactis</name>
    <name type="common">Streptococcus lactis</name>
    <dbReference type="NCBI Taxonomy" id="1360"/>
    <lineage>
        <taxon>Bacteria</taxon>
        <taxon>Bacillati</taxon>
        <taxon>Bacillota</taxon>
        <taxon>Bacilli</taxon>
        <taxon>Lactobacillales</taxon>
        <taxon>Streptococcaceae</taxon>
        <taxon>Lactococcus</taxon>
    </lineage>
</organism>
<dbReference type="PROSITE" id="PS50943">
    <property type="entry name" value="HTH_CROC1"/>
    <property type="match status" value="1"/>
</dbReference>